<feature type="transmembrane region" description="Helical" evidence="1">
    <location>
        <begin position="256"/>
        <end position="276"/>
    </location>
</feature>
<dbReference type="AlphaFoldDB" id="A0A939ETQ1"/>
<evidence type="ECO:0000259" key="2">
    <source>
        <dbReference type="PROSITE" id="PS50076"/>
    </source>
</evidence>
<dbReference type="SUPFAM" id="SSF46565">
    <property type="entry name" value="Chaperone J-domain"/>
    <property type="match status" value="1"/>
</dbReference>
<gene>
    <name evidence="3" type="ORF">J0X19_03375</name>
</gene>
<dbReference type="PANTHER" id="PTHR44825">
    <property type="match status" value="1"/>
</dbReference>
<dbReference type="Proteomes" id="UP000664144">
    <property type="component" value="Unassembled WGS sequence"/>
</dbReference>
<dbReference type="InterPro" id="IPR036869">
    <property type="entry name" value="J_dom_sf"/>
</dbReference>
<dbReference type="EMBL" id="JAFLQZ010000002">
    <property type="protein sequence ID" value="MBO0356974.1"/>
    <property type="molecule type" value="Genomic_DNA"/>
</dbReference>
<keyword evidence="1" id="KW-0812">Transmembrane</keyword>
<protein>
    <submittedName>
        <fullName evidence="3">J domain-containing protein</fullName>
    </submittedName>
</protein>
<proteinExistence type="predicted"/>
<sequence>MKTYYAILELDERASPDDIRRAYRRLVLLTHPDRTTDPTQHRRYLAVNEAYETLGDRGRRLRYDAHLARQRQPLPPVFTLDEVAPKPQSAPTAPRRGFRIPFLQNQDPKHIPLHIRYAAEIQRALPRFRMAAYASLLCVLLVAVDFNRTEILPDETVQETERVSSRTKRGDWYYFRIFTENTSFKVNSTIDLAKGDQVMVEQTPWFGKVKNVTINSGKMQGNTLQISNFDLLWSLAVLVAGSAVLVIFLDVRPDRAFNLGFANSLAAFFMVVYLFFV</sequence>
<dbReference type="Gene3D" id="1.10.287.110">
    <property type="entry name" value="DnaJ domain"/>
    <property type="match status" value="1"/>
</dbReference>
<feature type="transmembrane region" description="Helical" evidence="1">
    <location>
        <begin position="231"/>
        <end position="249"/>
    </location>
</feature>
<dbReference type="PROSITE" id="PS50076">
    <property type="entry name" value="DNAJ_2"/>
    <property type="match status" value="1"/>
</dbReference>
<dbReference type="CDD" id="cd06257">
    <property type="entry name" value="DnaJ"/>
    <property type="match status" value="1"/>
</dbReference>
<dbReference type="PRINTS" id="PR00625">
    <property type="entry name" value="JDOMAIN"/>
</dbReference>
<name>A0A939ETQ1_9BACT</name>
<dbReference type="PANTHER" id="PTHR44825:SF1">
    <property type="entry name" value="DNAJ HOMOLOG SUBFAMILY C MEMBER 4"/>
    <property type="match status" value="1"/>
</dbReference>
<dbReference type="InterPro" id="IPR052763">
    <property type="entry name" value="DnaJ_C4"/>
</dbReference>
<keyword evidence="1" id="KW-1133">Transmembrane helix</keyword>
<dbReference type="SMART" id="SM00271">
    <property type="entry name" value="DnaJ"/>
    <property type="match status" value="1"/>
</dbReference>
<feature type="domain" description="J" evidence="2">
    <location>
        <begin position="3"/>
        <end position="67"/>
    </location>
</feature>
<evidence type="ECO:0000256" key="1">
    <source>
        <dbReference type="SAM" id="Phobius"/>
    </source>
</evidence>
<comment type="caution">
    <text evidence="3">The sequence shown here is derived from an EMBL/GenBank/DDBJ whole genome shotgun (WGS) entry which is preliminary data.</text>
</comment>
<organism evidence="3 4">
    <name type="scientific">Hymenobacter telluris</name>
    <dbReference type="NCBI Taxonomy" id="2816474"/>
    <lineage>
        <taxon>Bacteria</taxon>
        <taxon>Pseudomonadati</taxon>
        <taxon>Bacteroidota</taxon>
        <taxon>Cytophagia</taxon>
        <taxon>Cytophagales</taxon>
        <taxon>Hymenobacteraceae</taxon>
        <taxon>Hymenobacter</taxon>
    </lineage>
</organism>
<reference evidence="3" key="1">
    <citation type="submission" date="2021-03" db="EMBL/GenBank/DDBJ databases">
        <authorList>
            <person name="Kim M.K."/>
        </authorList>
    </citation>
    <scope>NUCLEOTIDE SEQUENCE</scope>
    <source>
        <strain evidence="3">BT186</strain>
    </source>
</reference>
<keyword evidence="1" id="KW-0472">Membrane</keyword>
<evidence type="ECO:0000313" key="3">
    <source>
        <dbReference type="EMBL" id="MBO0356974.1"/>
    </source>
</evidence>
<dbReference type="InterPro" id="IPR001623">
    <property type="entry name" value="DnaJ_domain"/>
</dbReference>
<evidence type="ECO:0000313" key="4">
    <source>
        <dbReference type="Proteomes" id="UP000664144"/>
    </source>
</evidence>
<dbReference type="Pfam" id="PF00226">
    <property type="entry name" value="DnaJ"/>
    <property type="match status" value="1"/>
</dbReference>
<keyword evidence="4" id="KW-1185">Reference proteome</keyword>
<accession>A0A939ETQ1</accession>
<dbReference type="RefSeq" id="WP_206981120.1">
    <property type="nucleotide sequence ID" value="NZ_JAFLQZ010000002.1"/>
</dbReference>